<evidence type="ECO:0000256" key="1">
    <source>
        <dbReference type="ARBA" id="ARBA00009369"/>
    </source>
</evidence>
<dbReference type="AlphaFoldDB" id="A0A5C8P381"/>
<keyword evidence="6" id="KW-0175">Coiled coil</keyword>
<dbReference type="NCBIfam" id="TIGR00219">
    <property type="entry name" value="mreC"/>
    <property type="match status" value="1"/>
</dbReference>
<reference evidence="8 9" key="1">
    <citation type="submission" date="2019-06" db="EMBL/GenBank/DDBJ databases">
        <title>Cerasibacillus sp. nov., isolated from maize field.</title>
        <authorList>
            <person name="Lin S.-Y."/>
            <person name="Tsai C.-F."/>
            <person name="Young C.-C."/>
        </authorList>
    </citation>
    <scope>NUCLEOTIDE SEQUENCE [LARGE SCALE GENOMIC DNA]</scope>
    <source>
        <strain evidence="8 9">CC-CFT480</strain>
    </source>
</reference>
<feature type="coiled-coil region" evidence="6">
    <location>
        <begin position="68"/>
        <end position="105"/>
    </location>
</feature>
<evidence type="ECO:0000313" key="8">
    <source>
        <dbReference type="EMBL" id="TXL68095.1"/>
    </source>
</evidence>
<sequence length="294" mass="33250">MQFLRKKMLFIILIGIILLVVLIGYSLSDRENMSKPEKIINDTVGWVQSVVHKPVNYVTGFLYNIKEMKNMYQENQILKEKLAEYKGLIYEVQEVKEENEELRKLLDKPDSIRDYRAIDATVIARSPEKWIEQVTINRGEDAGVASNMAVITPEGMIGKVLSTSKHTATVQLLTGFDQFNRISATISRKDSKNIVGLIEEYDKETDSLIFRIIEESDKNLKKGELVVSSGMGGVFPAGLPIGEVKEVVYDQYGLTRTALVKPSADMYEINQVVVVDRGLPNPEKDDTSKKEDKE</sequence>
<evidence type="ECO:0000256" key="6">
    <source>
        <dbReference type="SAM" id="Coils"/>
    </source>
</evidence>
<evidence type="ECO:0000256" key="5">
    <source>
        <dbReference type="PIRNR" id="PIRNR038471"/>
    </source>
</evidence>
<organism evidence="8 9">
    <name type="scientific">Cerasibacillus terrae</name>
    <dbReference type="NCBI Taxonomy" id="2498845"/>
    <lineage>
        <taxon>Bacteria</taxon>
        <taxon>Bacillati</taxon>
        <taxon>Bacillota</taxon>
        <taxon>Bacilli</taxon>
        <taxon>Bacillales</taxon>
        <taxon>Bacillaceae</taxon>
        <taxon>Cerasibacillus</taxon>
    </lineage>
</organism>
<dbReference type="Pfam" id="PF04085">
    <property type="entry name" value="MreC"/>
    <property type="match status" value="1"/>
</dbReference>
<dbReference type="GO" id="GO:0005886">
    <property type="term" value="C:plasma membrane"/>
    <property type="evidence" value="ECO:0007669"/>
    <property type="project" value="TreeGrafter"/>
</dbReference>
<evidence type="ECO:0000313" key="9">
    <source>
        <dbReference type="Proteomes" id="UP000321574"/>
    </source>
</evidence>
<dbReference type="RefSeq" id="WP_147665831.1">
    <property type="nucleotide sequence ID" value="NZ_VDUW01000001.1"/>
</dbReference>
<keyword evidence="3 5" id="KW-0133">Cell shape</keyword>
<name>A0A5C8P381_9BACI</name>
<dbReference type="Gene3D" id="2.40.10.350">
    <property type="entry name" value="Rod shape-determining protein MreC, domain 2"/>
    <property type="match status" value="1"/>
</dbReference>
<keyword evidence="9" id="KW-1185">Reference proteome</keyword>
<dbReference type="PIRSF" id="PIRSF038471">
    <property type="entry name" value="MreC"/>
    <property type="match status" value="1"/>
</dbReference>
<dbReference type="OrthoDB" id="9792313at2"/>
<dbReference type="PANTHER" id="PTHR34138:SF1">
    <property type="entry name" value="CELL SHAPE-DETERMINING PROTEIN MREC"/>
    <property type="match status" value="1"/>
</dbReference>
<dbReference type="GO" id="GO:0008360">
    <property type="term" value="P:regulation of cell shape"/>
    <property type="evidence" value="ECO:0007669"/>
    <property type="project" value="UniProtKB-KW"/>
</dbReference>
<comment type="similarity">
    <text evidence="1 5">Belongs to the MreC family.</text>
</comment>
<protein>
    <recommendedName>
        <fullName evidence="2 5">Cell shape-determining protein MreC</fullName>
    </recommendedName>
    <alternativeName>
        <fullName evidence="4 5">Cell shape protein MreC</fullName>
    </alternativeName>
</protein>
<dbReference type="Proteomes" id="UP000321574">
    <property type="component" value="Unassembled WGS sequence"/>
</dbReference>
<evidence type="ECO:0000256" key="2">
    <source>
        <dbReference type="ARBA" id="ARBA00013855"/>
    </source>
</evidence>
<accession>A0A5C8P381</accession>
<dbReference type="InterPro" id="IPR042177">
    <property type="entry name" value="Cell/Rod_1"/>
</dbReference>
<dbReference type="InterPro" id="IPR055342">
    <property type="entry name" value="MreC_beta-barrel_core"/>
</dbReference>
<dbReference type="EMBL" id="VDUW01000001">
    <property type="protein sequence ID" value="TXL68095.1"/>
    <property type="molecule type" value="Genomic_DNA"/>
</dbReference>
<dbReference type="Gene3D" id="1.20.5.490">
    <property type="entry name" value="Single helix bin"/>
    <property type="match status" value="1"/>
</dbReference>
<evidence type="ECO:0000256" key="3">
    <source>
        <dbReference type="ARBA" id="ARBA00022960"/>
    </source>
</evidence>
<proteinExistence type="inferred from homology"/>
<evidence type="ECO:0000256" key="4">
    <source>
        <dbReference type="ARBA" id="ARBA00032089"/>
    </source>
</evidence>
<comment type="function">
    <text evidence="5">Involved in formation and maintenance of cell shape.</text>
</comment>
<gene>
    <name evidence="8" type="primary">mreC</name>
    <name evidence="8" type="ORF">FHP05_03500</name>
</gene>
<dbReference type="InterPro" id="IPR042175">
    <property type="entry name" value="Cell/Rod_MreC_2"/>
</dbReference>
<comment type="caution">
    <text evidence="8">The sequence shown here is derived from an EMBL/GenBank/DDBJ whole genome shotgun (WGS) entry which is preliminary data.</text>
</comment>
<evidence type="ECO:0000259" key="7">
    <source>
        <dbReference type="Pfam" id="PF04085"/>
    </source>
</evidence>
<dbReference type="InterPro" id="IPR007221">
    <property type="entry name" value="MreC"/>
</dbReference>
<dbReference type="Gene3D" id="2.40.10.340">
    <property type="entry name" value="Rod shape-determining protein MreC, domain 1"/>
    <property type="match status" value="1"/>
</dbReference>
<dbReference type="PANTHER" id="PTHR34138">
    <property type="entry name" value="CELL SHAPE-DETERMINING PROTEIN MREC"/>
    <property type="match status" value="1"/>
</dbReference>
<feature type="domain" description="Rod shape-determining protein MreC beta-barrel core" evidence="7">
    <location>
        <begin position="122"/>
        <end position="275"/>
    </location>
</feature>